<name>A0ABU4BGA2_9NOCA</name>
<protein>
    <submittedName>
        <fullName evidence="2">Uncharacterized protein</fullName>
    </submittedName>
</protein>
<evidence type="ECO:0000256" key="1">
    <source>
        <dbReference type="SAM" id="MobiDB-lite"/>
    </source>
</evidence>
<proteinExistence type="predicted"/>
<gene>
    <name evidence="2" type="ORF">R3P96_18090</name>
</gene>
<reference evidence="2 3" key="1">
    <citation type="submission" date="2023-10" db="EMBL/GenBank/DDBJ databases">
        <title>Development of a sustainable strategy for remediation of hydrocarbon-contaminated territories based on the waste exchange concept.</title>
        <authorList>
            <person name="Krivoruchko A."/>
        </authorList>
    </citation>
    <scope>NUCLEOTIDE SEQUENCE [LARGE SCALE GENOMIC DNA]</scope>
    <source>
        <strain evidence="2 3">IEGM 1323</strain>
    </source>
</reference>
<evidence type="ECO:0000313" key="2">
    <source>
        <dbReference type="EMBL" id="MDV6263248.1"/>
    </source>
</evidence>
<keyword evidence="3" id="KW-1185">Reference proteome</keyword>
<accession>A0ABU4BGA2</accession>
<dbReference type="RefSeq" id="WP_317565465.1">
    <property type="nucleotide sequence ID" value="NZ_JAWLJX010000006.1"/>
</dbReference>
<organism evidence="2 3">
    <name type="scientific">Rhodococcoides yunnanense</name>
    <dbReference type="NCBI Taxonomy" id="278209"/>
    <lineage>
        <taxon>Bacteria</taxon>
        <taxon>Bacillati</taxon>
        <taxon>Actinomycetota</taxon>
        <taxon>Actinomycetes</taxon>
        <taxon>Mycobacteriales</taxon>
        <taxon>Nocardiaceae</taxon>
        <taxon>Rhodococcoides</taxon>
    </lineage>
</organism>
<evidence type="ECO:0000313" key="3">
    <source>
        <dbReference type="Proteomes" id="UP001185755"/>
    </source>
</evidence>
<comment type="caution">
    <text evidence="2">The sequence shown here is derived from an EMBL/GenBank/DDBJ whole genome shotgun (WGS) entry which is preliminary data.</text>
</comment>
<dbReference type="Proteomes" id="UP001185755">
    <property type="component" value="Unassembled WGS sequence"/>
</dbReference>
<feature type="region of interest" description="Disordered" evidence="1">
    <location>
        <begin position="25"/>
        <end position="45"/>
    </location>
</feature>
<dbReference type="EMBL" id="JAWLJX010000006">
    <property type="protein sequence ID" value="MDV6263248.1"/>
    <property type="molecule type" value="Genomic_DNA"/>
</dbReference>
<sequence length="45" mass="4838">MTRAAYDTVAESYAELVRDELDGLEARTRPPGCGPSSLPTNQDAL</sequence>